<dbReference type="Gene3D" id="3.40.50.1000">
    <property type="entry name" value="HAD superfamily/HAD-like"/>
    <property type="match status" value="1"/>
</dbReference>
<accession>A0A0F9P307</accession>
<organism evidence="1">
    <name type="scientific">marine sediment metagenome</name>
    <dbReference type="NCBI Taxonomy" id="412755"/>
    <lineage>
        <taxon>unclassified sequences</taxon>
        <taxon>metagenomes</taxon>
        <taxon>ecological metagenomes</taxon>
    </lineage>
</organism>
<reference evidence="1" key="1">
    <citation type="journal article" date="2015" name="Nature">
        <title>Complex archaea that bridge the gap between prokaryotes and eukaryotes.</title>
        <authorList>
            <person name="Spang A."/>
            <person name="Saw J.H."/>
            <person name="Jorgensen S.L."/>
            <person name="Zaremba-Niedzwiedzka K."/>
            <person name="Martijn J."/>
            <person name="Lind A.E."/>
            <person name="van Eijk R."/>
            <person name="Schleper C."/>
            <person name="Guy L."/>
            <person name="Ettema T.J."/>
        </authorList>
    </citation>
    <scope>NUCLEOTIDE SEQUENCE</scope>
</reference>
<sequence>MIEIAYLDMDGVIVDFLGGLHRALGVPYDIDCYPYEKGKWNMLLDIKPPGIDGVPITFEQCNALCTVNFWANLEWTSEGTTIFEMVCEKFGSENVYLLTTCMPNPGTTPGKMRWLERYLPGPLGRAIIVGPGVSKGLLAKPNAVLIDDRDKNIAEFTAAGGYGILVNRPWNAGHERADHTVSDLELDLLDLPGGSL</sequence>
<gene>
    <name evidence="1" type="ORF">LCGC14_1188000</name>
</gene>
<evidence type="ECO:0008006" key="2">
    <source>
        <dbReference type="Google" id="ProtNLM"/>
    </source>
</evidence>
<comment type="caution">
    <text evidence="1">The sequence shown here is derived from an EMBL/GenBank/DDBJ whole genome shotgun (WGS) entry which is preliminary data.</text>
</comment>
<dbReference type="InterPro" id="IPR036412">
    <property type="entry name" value="HAD-like_sf"/>
</dbReference>
<dbReference type="SUPFAM" id="SSF56784">
    <property type="entry name" value="HAD-like"/>
    <property type="match status" value="1"/>
</dbReference>
<dbReference type="AlphaFoldDB" id="A0A0F9P307"/>
<name>A0A0F9P307_9ZZZZ</name>
<protein>
    <recommendedName>
        <fullName evidence="2">FCP1 homology domain-containing protein</fullName>
    </recommendedName>
</protein>
<dbReference type="EMBL" id="LAZR01006005">
    <property type="protein sequence ID" value="KKM95470.1"/>
    <property type="molecule type" value="Genomic_DNA"/>
</dbReference>
<evidence type="ECO:0000313" key="1">
    <source>
        <dbReference type="EMBL" id="KKM95470.1"/>
    </source>
</evidence>
<dbReference type="InterPro" id="IPR023214">
    <property type="entry name" value="HAD_sf"/>
</dbReference>
<proteinExistence type="predicted"/>